<evidence type="ECO:0008006" key="4">
    <source>
        <dbReference type="Google" id="ProtNLM"/>
    </source>
</evidence>
<organism evidence="2 3">
    <name type="scientific">Azohydromonas caseinilytica</name>
    <dbReference type="NCBI Taxonomy" id="2728836"/>
    <lineage>
        <taxon>Bacteria</taxon>
        <taxon>Pseudomonadati</taxon>
        <taxon>Pseudomonadota</taxon>
        <taxon>Betaproteobacteria</taxon>
        <taxon>Burkholderiales</taxon>
        <taxon>Sphaerotilaceae</taxon>
        <taxon>Azohydromonas</taxon>
    </lineage>
</organism>
<dbReference type="Proteomes" id="UP000574067">
    <property type="component" value="Unassembled WGS sequence"/>
</dbReference>
<dbReference type="Pfam" id="PF12900">
    <property type="entry name" value="Pyridox_ox_2"/>
    <property type="match status" value="1"/>
</dbReference>
<evidence type="ECO:0000313" key="3">
    <source>
        <dbReference type="Proteomes" id="UP000574067"/>
    </source>
</evidence>
<dbReference type="InterPro" id="IPR052019">
    <property type="entry name" value="F420H2_bilvrd_red/Heme_oxyg"/>
</dbReference>
<dbReference type="PANTHER" id="PTHR35176:SF6">
    <property type="entry name" value="HEME OXYGENASE HI_0854-RELATED"/>
    <property type="match status" value="1"/>
</dbReference>
<keyword evidence="3" id="KW-1185">Reference proteome</keyword>
<dbReference type="SUPFAM" id="SSF50475">
    <property type="entry name" value="FMN-binding split barrel"/>
    <property type="match status" value="1"/>
</dbReference>
<evidence type="ECO:0000313" key="2">
    <source>
        <dbReference type="EMBL" id="NML18749.1"/>
    </source>
</evidence>
<gene>
    <name evidence="2" type="ORF">HHL10_27650</name>
</gene>
<reference evidence="2 3" key="1">
    <citation type="submission" date="2020-04" db="EMBL/GenBank/DDBJ databases">
        <title>Azohydromonas sp. isolated from soil.</title>
        <authorList>
            <person name="Dahal R.H."/>
        </authorList>
    </citation>
    <scope>NUCLEOTIDE SEQUENCE [LARGE SCALE GENOMIC DNA]</scope>
    <source>
        <strain evidence="2 3">G-1-1-14</strain>
    </source>
</reference>
<evidence type="ECO:0000256" key="1">
    <source>
        <dbReference type="ARBA" id="ARBA00023002"/>
    </source>
</evidence>
<name>A0A848FK94_9BURK</name>
<proteinExistence type="predicted"/>
<dbReference type="GO" id="GO:0005829">
    <property type="term" value="C:cytosol"/>
    <property type="evidence" value="ECO:0007669"/>
    <property type="project" value="TreeGrafter"/>
</dbReference>
<dbReference type="RefSeq" id="WP_169163639.1">
    <property type="nucleotide sequence ID" value="NZ_JABBFW010000039.1"/>
</dbReference>
<dbReference type="EMBL" id="JABBFW010000039">
    <property type="protein sequence ID" value="NML18749.1"/>
    <property type="molecule type" value="Genomic_DNA"/>
</dbReference>
<dbReference type="AlphaFoldDB" id="A0A848FK94"/>
<dbReference type="PANTHER" id="PTHR35176">
    <property type="entry name" value="HEME OXYGENASE HI_0854-RELATED"/>
    <property type="match status" value="1"/>
</dbReference>
<comment type="caution">
    <text evidence="2">The sequence shown here is derived from an EMBL/GenBank/DDBJ whole genome shotgun (WGS) entry which is preliminary data.</text>
</comment>
<dbReference type="GO" id="GO:0070967">
    <property type="term" value="F:coenzyme F420 binding"/>
    <property type="evidence" value="ECO:0007669"/>
    <property type="project" value="TreeGrafter"/>
</dbReference>
<dbReference type="GO" id="GO:0016627">
    <property type="term" value="F:oxidoreductase activity, acting on the CH-CH group of donors"/>
    <property type="evidence" value="ECO:0007669"/>
    <property type="project" value="TreeGrafter"/>
</dbReference>
<keyword evidence="1" id="KW-0560">Oxidoreductase</keyword>
<dbReference type="InterPro" id="IPR012349">
    <property type="entry name" value="Split_barrel_FMN-bd"/>
</dbReference>
<dbReference type="Gene3D" id="2.30.110.10">
    <property type="entry name" value="Electron Transport, Fmn-binding Protein, Chain A"/>
    <property type="match status" value="1"/>
</dbReference>
<accession>A0A848FK94</accession>
<sequence length="149" mass="16740">MDLAALSPAEVEQFLRRERILRLAMDADGERYLLPLGYVWHDGAIYCATIRGRKTRMLQRNPRVAFQVDDSATRDAFDWTSVTGEGTVEFVSDATEIATVSPLFFSRFADMPDWAARQYEARIRAGALIWLRIGPGKMSGREGAPRQAG</sequence>
<dbReference type="InterPro" id="IPR024747">
    <property type="entry name" value="Pyridox_Oxase-rel"/>
</dbReference>
<protein>
    <recommendedName>
        <fullName evidence="4">Pyridoxamine 5'-phosphate oxidase</fullName>
    </recommendedName>
</protein>